<dbReference type="PANTHER" id="PTHR30011">
    <property type="entry name" value="ALKANESULFONATE MONOOXYGENASE-RELATED"/>
    <property type="match status" value="1"/>
</dbReference>
<evidence type="ECO:0000256" key="2">
    <source>
        <dbReference type="ARBA" id="ARBA00022643"/>
    </source>
</evidence>
<evidence type="ECO:0000313" key="8">
    <source>
        <dbReference type="Proteomes" id="UP000696413"/>
    </source>
</evidence>
<dbReference type="GeneID" id="93458809"/>
<dbReference type="InterPro" id="IPR011251">
    <property type="entry name" value="Luciferase-like_dom"/>
</dbReference>
<reference evidence="7 8" key="1">
    <citation type="submission" date="2021-05" db="EMBL/GenBank/DDBJ databases">
        <title>Draft Genome Sequences of Clinical Respiratory Isolates of Mycobacterium goodii Recovered in Ireland.</title>
        <authorList>
            <person name="Flanagan P.R."/>
            <person name="Mok S."/>
            <person name="Roycroft E."/>
            <person name="Rogers T.R."/>
            <person name="Fitzgibbon M."/>
        </authorList>
    </citation>
    <scope>NUCLEOTIDE SEQUENCE [LARGE SCALE GENOMIC DNA]</scope>
    <source>
        <strain evidence="7 8">14IE55</strain>
    </source>
</reference>
<dbReference type="Proteomes" id="UP000696413">
    <property type="component" value="Unassembled WGS sequence"/>
</dbReference>
<dbReference type="InterPro" id="IPR016215">
    <property type="entry name" value="NTA_MOA"/>
</dbReference>
<comment type="caution">
    <text evidence="7">The sequence shown here is derived from an EMBL/GenBank/DDBJ whole genome shotgun (WGS) entry which is preliminary data.</text>
</comment>
<protein>
    <submittedName>
        <fullName evidence="7">LLM class flavin-dependent oxidoreductase</fullName>
    </submittedName>
</protein>
<gene>
    <name evidence="7" type="ORF">KL859_13350</name>
</gene>
<evidence type="ECO:0000256" key="4">
    <source>
        <dbReference type="ARBA" id="ARBA00023033"/>
    </source>
</evidence>
<keyword evidence="2" id="KW-0288">FMN</keyword>
<evidence type="ECO:0000256" key="5">
    <source>
        <dbReference type="ARBA" id="ARBA00033748"/>
    </source>
</evidence>
<dbReference type="InterPro" id="IPR051260">
    <property type="entry name" value="Diverse_substr_monoxygenases"/>
</dbReference>
<keyword evidence="1" id="KW-0285">Flavoprotein</keyword>
<proteinExistence type="inferred from homology"/>
<keyword evidence="3" id="KW-0560">Oxidoreductase</keyword>
<sequence>MRTTKSHVIALLAELHHSGDHEAAWRLPTGRPELISDYGHYLSLAREAERGGFDALFFADFQAFREGFRDRMPWGFDPISLLAAIAADCPEIGIVATASTVFNRADSLARTFATLHQQTSGRVGWNIVTSGTPEAAASFGLSTNPPHDERYRQAEDFVLNVLDWWRKDPNNIGLSAENRPALVQAGASPVGRDFAARYAELVFTAVPDVRAAADFRADIRRRASRIGRSPNDVKVTPGFFVVVGSTEAEAKALREELDAKLTDNQLRRMLADFGIDIDRYGLDDEIQGHLRDLTGSHSGIQSRIEVFQRVASSMGSEVTLRKLARRVAGSRGHLSCTGTPEQIADTMERVLDAGGADGFVIKFSHNPGGITDFVDGVIPELQRRGLYRGGYESQSLRARFGSNPHIANTFQQRAATGAALTAEKHHV</sequence>
<dbReference type="PIRSF" id="PIRSF000337">
    <property type="entry name" value="NTA_MOA"/>
    <property type="match status" value="1"/>
</dbReference>
<dbReference type="SUPFAM" id="SSF51679">
    <property type="entry name" value="Bacterial luciferase-like"/>
    <property type="match status" value="1"/>
</dbReference>
<dbReference type="Pfam" id="PF00296">
    <property type="entry name" value="Bac_luciferase"/>
    <property type="match status" value="1"/>
</dbReference>
<dbReference type="InterPro" id="IPR036661">
    <property type="entry name" value="Luciferase-like_sf"/>
</dbReference>
<evidence type="ECO:0000259" key="6">
    <source>
        <dbReference type="Pfam" id="PF00296"/>
    </source>
</evidence>
<dbReference type="Gene3D" id="3.20.20.30">
    <property type="entry name" value="Luciferase-like domain"/>
    <property type="match status" value="1"/>
</dbReference>
<name>A0ABS6HRA6_MYCGD</name>
<accession>A0ABS6HRA6</accession>
<organism evidence="7 8">
    <name type="scientific">Mycolicibacterium goodii</name>
    <name type="common">Mycobacterium goodii</name>
    <dbReference type="NCBI Taxonomy" id="134601"/>
    <lineage>
        <taxon>Bacteria</taxon>
        <taxon>Bacillati</taxon>
        <taxon>Actinomycetota</taxon>
        <taxon>Actinomycetes</taxon>
        <taxon>Mycobacteriales</taxon>
        <taxon>Mycobacteriaceae</taxon>
        <taxon>Mycolicibacterium</taxon>
    </lineage>
</organism>
<dbReference type="RefSeq" id="WP_011729535.1">
    <property type="nucleotide sequence ID" value="NZ_JAHBOK010000023.1"/>
</dbReference>
<evidence type="ECO:0000256" key="1">
    <source>
        <dbReference type="ARBA" id="ARBA00022630"/>
    </source>
</evidence>
<feature type="domain" description="Luciferase-like" evidence="6">
    <location>
        <begin position="36"/>
        <end position="354"/>
    </location>
</feature>
<comment type="similarity">
    <text evidence="5">Belongs to the NtaA/SnaA/DszA monooxygenase family.</text>
</comment>
<evidence type="ECO:0000313" key="7">
    <source>
        <dbReference type="EMBL" id="MBU8823853.1"/>
    </source>
</evidence>
<keyword evidence="8" id="KW-1185">Reference proteome</keyword>
<keyword evidence="4" id="KW-0503">Monooxygenase</keyword>
<dbReference type="EMBL" id="JAHBOM010000009">
    <property type="protein sequence ID" value="MBU8823853.1"/>
    <property type="molecule type" value="Genomic_DNA"/>
</dbReference>
<dbReference type="PANTHER" id="PTHR30011:SF16">
    <property type="entry name" value="C2H2 FINGER DOMAIN TRANSCRIPTION FACTOR (EUROFUNG)-RELATED"/>
    <property type="match status" value="1"/>
</dbReference>
<evidence type="ECO:0000256" key="3">
    <source>
        <dbReference type="ARBA" id="ARBA00023002"/>
    </source>
</evidence>